<dbReference type="RefSeq" id="WP_190615113.1">
    <property type="nucleotide sequence ID" value="NZ_AP018712.1"/>
</dbReference>
<evidence type="ECO:0000256" key="2">
    <source>
        <dbReference type="ARBA" id="ARBA00025626"/>
    </source>
</evidence>
<evidence type="ECO:0000313" key="4">
    <source>
        <dbReference type="Proteomes" id="UP000516361"/>
    </source>
</evidence>
<dbReference type="Pfam" id="PF01905">
    <property type="entry name" value="DevR"/>
    <property type="match status" value="1"/>
</dbReference>
<dbReference type="NCBIfam" id="TIGR02585">
    <property type="entry name" value="cas_Cst2_DevR"/>
    <property type="match status" value="1"/>
</dbReference>
<comment type="function">
    <text evidence="2">CRISPR (clustered regularly interspaced short palindromic repeat) is an adaptive immune system that provides protection against mobile genetic elements (viruses, transposable elements and conjugative plasmids). CRISPR clusters contain spacers, sequences complementary to antecedent mobile elements, and target invading nucleic acids. CRISPR clusters are transcribed and processed into CRISPR RNA (crRNA).</text>
</comment>
<name>A0A7G1G7H5_9BACT</name>
<proteinExistence type="predicted"/>
<keyword evidence="1" id="KW-0051">Antiviral defense</keyword>
<protein>
    <submittedName>
        <fullName evidence="3">Type I-B CRISPR-associated protein Cas7/Cst2/DevR</fullName>
    </submittedName>
</protein>
<dbReference type="KEGG" id="ocy:OSSY52_01130"/>
<gene>
    <name evidence="3" type="primary">cst2</name>
    <name evidence="3" type="ORF">OSSY52_01130</name>
</gene>
<evidence type="ECO:0000256" key="1">
    <source>
        <dbReference type="ARBA" id="ARBA00023118"/>
    </source>
</evidence>
<dbReference type="Proteomes" id="UP000516361">
    <property type="component" value="Chromosome"/>
</dbReference>
<dbReference type="EMBL" id="AP018712">
    <property type="protein sequence ID" value="BBE29972.1"/>
    <property type="molecule type" value="Genomic_DNA"/>
</dbReference>
<organism evidence="3 4">
    <name type="scientific">Tepiditoga spiralis</name>
    <dbReference type="NCBI Taxonomy" id="2108365"/>
    <lineage>
        <taxon>Bacteria</taxon>
        <taxon>Thermotogati</taxon>
        <taxon>Thermotogota</taxon>
        <taxon>Thermotogae</taxon>
        <taxon>Petrotogales</taxon>
        <taxon>Petrotogaceae</taxon>
        <taxon>Tepiditoga</taxon>
    </lineage>
</organism>
<dbReference type="InterPro" id="IPR013414">
    <property type="entry name" value="Cas7/Cst2/DevR_sub_I-B/Tneap"/>
</dbReference>
<dbReference type="InterPro" id="IPR010154">
    <property type="entry name" value="CRISPR-assoc_Cas7/Cst2/DevR"/>
</dbReference>
<reference evidence="3 4" key="1">
    <citation type="submission" date="2018-06" db="EMBL/GenBank/DDBJ databases">
        <title>Genome sequencing of Oceanotoga sp. sy52.</title>
        <authorList>
            <person name="Mori K."/>
        </authorList>
    </citation>
    <scope>NUCLEOTIDE SEQUENCE [LARGE SCALE GENOMIC DNA]</scope>
    <source>
        <strain evidence="4">sy52</strain>
    </source>
</reference>
<dbReference type="NCBIfam" id="TIGR01875">
    <property type="entry name" value="cas_MJ0381"/>
    <property type="match status" value="1"/>
</dbReference>
<dbReference type="AlphaFoldDB" id="A0A7G1G7H5"/>
<dbReference type="GO" id="GO:0051607">
    <property type="term" value="P:defense response to virus"/>
    <property type="evidence" value="ECO:0007669"/>
    <property type="project" value="UniProtKB-KW"/>
</dbReference>
<keyword evidence="4" id="KW-1185">Reference proteome</keyword>
<sequence>MDKKGLTISFIIEAESANYGEGIGNVSSLKKLTRSQGESYTYISRQALRYNIINQCGYDTTKLSLDKEVIQYAPDAHIDEYPEIDFFGYMKTLKGEDSKTRSAVVRLSNAIALEPFSLDLDFLSNKGLLDRYNMQNENKKKGSNLAQSEIHKSYYTYTITIDLDKIGIDKVENIEIDNSEKSNRVCNLLDTIKFLYRDIRGRRENLSPILAIGGVYNIKNPFFHNRLILKDGNFDIDTIRNIYTYDEEVENKTKVGVIESKFNNGYDIKEKLNAKKIGEFFEEIKKEVKDYYIK</sequence>
<evidence type="ECO:0000313" key="3">
    <source>
        <dbReference type="EMBL" id="BBE29972.1"/>
    </source>
</evidence>
<accession>A0A7G1G7H5</accession>
<dbReference type="InParanoid" id="A0A7G1G7H5"/>